<dbReference type="InterPro" id="IPR013767">
    <property type="entry name" value="PAS_fold"/>
</dbReference>
<dbReference type="PROSITE" id="PS50113">
    <property type="entry name" value="PAC"/>
    <property type="match status" value="3"/>
</dbReference>
<accession>A0A317RD33</accession>
<dbReference type="InterPro" id="IPR001610">
    <property type="entry name" value="PAC"/>
</dbReference>
<dbReference type="CDD" id="cd01948">
    <property type="entry name" value="EAL"/>
    <property type="match status" value="1"/>
</dbReference>
<organism evidence="7 8">
    <name type="scientific">Melaminivora alkalimesophila</name>
    <dbReference type="NCBI Taxonomy" id="1165852"/>
    <lineage>
        <taxon>Bacteria</taxon>
        <taxon>Pseudomonadati</taxon>
        <taxon>Pseudomonadota</taxon>
        <taxon>Betaproteobacteria</taxon>
        <taxon>Burkholderiales</taxon>
        <taxon>Comamonadaceae</taxon>
        <taxon>Melaminivora</taxon>
    </lineage>
</organism>
<dbReference type="SUPFAM" id="SSF55785">
    <property type="entry name" value="PYP-like sensor domain (PAS domain)"/>
    <property type="match status" value="5"/>
</dbReference>
<dbReference type="CDD" id="cd01949">
    <property type="entry name" value="GGDEF"/>
    <property type="match status" value="1"/>
</dbReference>
<feature type="domain" description="PAC" evidence="4">
    <location>
        <begin position="536"/>
        <end position="587"/>
    </location>
</feature>
<feature type="domain" description="PAS" evidence="3">
    <location>
        <begin position="359"/>
        <end position="387"/>
    </location>
</feature>
<dbReference type="InterPro" id="IPR000700">
    <property type="entry name" value="PAS-assoc_C"/>
</dbReference>
<dbReference type="Pfam" id="PF08448">
    <property type="entry name" value="PAS_4"/>
    <property type="match status" value="1"/>
</dbReference>
<dbReference type="SUPFAM" id="SSF55073">
    <property type="entry name" value="Nucleotide cyclase"/>
    <property type="match status" value="1"/>
</dbReference>
<dbReference type="Pfam" id="PF00989">
    <property type="entry name" value="PAS"/>
    <property type="match status" value="1"/>
</dbReference>
<keyword evidence="1" id="KW-0175">Coiled coil</keyword>
<name>A0A317RD33_9BURK</name>
<evidence type="ECO:0000256" key="2">
    <source>
        <dbReference type="SAM" id="Phobius"/>
    </source>
</evidence>
<dbReference type="PROSITE" id="PS50887">
    <property type="entry name" value="GGDEF"/>
    <property type="match status" value="1"/>
</dbReference>
<dbReference type="InterPro" id="IPR035919">
    <property type="entry name" value="EAL_sf"/>
</dbReference>
<feature type="transmembrane region" description="Helical" evidence="2">
    <location>
        <begin position="97"/>
        <end position="115"/>
    </location>
</feature>
<dbReference type="EMBL" id="QGUB01000004">
    <property type="protein sequence ID" value="PWW46234.1"/>
    <property type="molecule type" value="Genomic_DNA"/>
</dbReference>
<feature type="domain" description="EAL" evidence="5">
    <location>
        <begin position="1012"/>
        <end position="1267"/>
    </location>
</feature>
<feature type="transmembrane region" description="Helical" evidence="2">
    <location>
        <begin position="33"/>
        <end position="53"/>
    </location>
</feature>
<dbReference type="SMART" id="SM00267">
    <property type="entry name" value="GGDEF"/>
    <property type="match status" value="1"/>
</dbReference>
<evidence type="ECO:0000313" key="7">
    <source>
        <dbReference type="EMBL" id="PWW46234.1"/>
    </source>
</evidence>
<dbReference type="InterPro" id="IPR029787">
    <property type="entry name" value="Nucleotide_cyclase"/>
</dbReference>
<feature type="domain" description="PAC" evidence="4">
    <location>
        <begin position="284"/>
        <end position="337"/>
    </location>
</feature>
<gene>
    <name evidence="7" type="ORF">DFR36_10411</name>
</gene>
<evidence type="ECO:0000259" key="5">
    <source>
        <dbReference type="PROSITE" id="PS50883"/>
    </source>
</evidence>
<dbReference type="PROSITE" id="PS50112">
    <property type="entry name" value="PAS"/>
    <property type="match status" value="2"/>
</dbReference>
<feature type="coiled-coil region" evidence="1">
    <location>
        <begin position="571"/>
        <end position="598"/>
    </location>
</feature>
<dbReference type="InterPro" id="IPR000160">
    <property type="entry name" value="GGDEF_dom"/>
</dbReference>
<feature type="transmembrane region" description="Helical" evidence="2">
    <location>
        <begin position="65"/>
        <end position="91"/>
    </location>
</feature>
<dbReference type="CDD" id="cd00130">
    <property type="entry name" value="PAS"/>
    <property type="match status" value="2"/>
</dbReference>
<feature type="domain" description="PAS" evidence="3">
    <location>
        <begin position="588"/>
        <end position="637"/>
    </location>
</feature>
<keyword evidence="2" id="KW-1133">Transmembrane helix</keyword>
<dbReference type="Pfam" id="PF00563">
    <property type="entry name" value="EAL"/>
    <property type="match status" value="1"/>
</dbReference>
<dbReference type="RefSeq" id="WP_110012210.1">
    <property type="nucleotide sequence ID" value="NZ_QGUB01000004.1"/>
</dbReference>
<evidence type="ECO:0000259" key="6">
    <source>
        <dbReference type="PROSITE" id="PS50887"/>
    </source>
</evidence>
<reference evidence="7 8" key="1">
    <citation type="submission" date="2018-05" db="EMBL/GenBank/DDBJ databases">
        <title>Genomic Encyclopedia of Type Strains, Phase IV (KMG-IV): sequencing the most valuable type-strain genomes for metagenomic binning, comparative biology and taxonomic classification.</title>
        <authorList>
            <person name="Goeker M."/>
        </authorList>
    </citation>
    <scope>NUCLEOTIDE SEQUENCE [LARGE SCALE GENOMIC DNA]</scope>
    <source>
        <strain evidence="7 8">DSM 26006</strain>
    </source>
</reference>
<dbReference type="InterPro" id="IPR013655">
    <property type="entry name" value="PAS_fold_3"/>
</dbReference>
<keyword evidence="2" id="KW-0812">Transmembrane</keyword>
<feature type="domain" description="PAC" evidence="4">
    <location>
        <begin position="783"/>
        <end position="838"/>
    </location>
</feature>
<dbReference type="SMART" id="SM00052">
    <property type="entry name" value="EAL"/>
    <property type="match status" value="1"/>
</dbReference>
<dbReference type="PANTHER" id="PTHR44757:SF2">
    <property type="entry name" value="BIOFILM ARCHITECTURE MAINTENANCE PROTEIN MBAA"/>
    <property type="match status" value="1"/>
</dbReference>
<dbReference type="SUPFAM" id="SSF141868">
    <property type="entry name" value="EAL domain-like"/>
    <property type="match status" value="1"/>
</dbReference>
<dbReference type="PROSITE" id="PS50883">
    <property type="entry name" value="EAL"/>
    <property type="match status" value="1"/>
</dbReference>
<dbReference type="Pfam" id="PF00990">
    <property type="entry name" value="GGDEF"/>
    <property type="match status" value="1"/>
</dbReference>
<keyword evidence="2" id="KW-0472">Membrane</keyword>
<dbReference type="NCBIfam" id="TIGR00254">
    <property type="entry name" value="GGDEF"/>
    <property type="match status" value="1"/>
</dbReference>
<dbReference type="Gene3D" id="3.20.20.450">
    <property type="entry name" value="EAL domain"/>
    <property type="match status" value="1"/>
</dbReference>
<dbReference type="Pfam" id="PF08447">
    <property type="entry name" value="PAS_3"/>
    <property type="match status" value="1"/>
</dbReference>
<dbReference type="SMART" id="SM00086">
    <property type="entry name" value="PAC"/>
    <property type="match status" value="4"/>
</dbReference>
<dbReference type="PANTHER" id="PTHR44757">
    <property type="entry name" value="DIGUANYLATE CYCLASE DGCP"/>
    <property type="match status" value="1"/>
</dbReference>
<dbReference type="Gene3D" id="3.30.450.20">
    <property type="entry name" value="PAS domain"/>
    <property type="match status" value="5"/>
</dbReference>
<dbReference type="OrthoDB" id="9813903at2"/>
<protein>
    <submittedName>
        <fullName evidence="7">PAS domain S-box-containing protein/diguanylate cyclase (GGDEF)-like protein</fullName>
    </submittedName>
</protein>
<dbReference type="NCBIfam" id="TIGR00229">
    <property type="entry name" value="sensory_box"/>
    <property type="match status" value="3"/>
</dbReference>
<dbReference type="InterPro" id="IPR001633">
    <property type="entry name" value="EAL_dom"/>
</dbReference>
<evidence type="ECO:0000259" key="4">
    <source>
        <dbReference type="PROSITE" id="PS50113"/>
    </source>
</evidence>
<sequence>MDILASALHLLLLGGLAALPQRKLVHPRRNTRLALGLLWGLASALLAWQGALVAVPELGPVHLGFIASAAFLWGGAAGVAAGAVALAGALLAAGSGAWLTGGLLAGSSVALGLGWRLAAERLRAPAWLAIAGLALSLPLPLAVATDTLLSPAGLASLAGPIEKTAWRYGLSAALLCAVASLFRSRAHSLLLLHQRELDLAGALRASGAGRWEWDVGLGRWSYGGRLYRDFGLRDSPEDGAGALAHVLLPSRRWRRWARSRLHRSDIRRLRPYLRRVLEGREHTVQAELRMCDDQGRWHWLILRGHAVATDARGRALRLAGMQLDITEEREMLEALRASEERYTTVYQTLPDAAGITMLADGRYLDVNPAFERLFSLPREQIVGRTSLELGIWRDLAERDRLLDALEHHGEARGLPMTAYRGEQRVPGLMSARTTHLGGEAHVIFVFHDLSQEQRVRDELLAANSLLRQAGWLARLGVWTQRPGQGLIYWSDVCFDIHGLEPGAPLPADYLETFVAPEWREPLRAQMRQSLRAHAAWHLEMEIVRADGRRLWVRARGEPVLEGGRVVSMRGILQDIDEMRRATQELRASEERLARIFRLMPSPMGFSRRADGTYLDVNPAWEAALGHPREQAIGRTAVEIGILTTEQRATMAELARKRGELIGHETEVVTASGERRTLLQSLSTVQLHGEDCWLFVLHDITERKRGEQLVREREELLSLTIAAASLGLWDWDLEAGTVSGDPRWRAMLGLPEAPAALPWTSVFGEADTSTIARGLARHLGHPDQPFDITVAAPSQDRAECWVRNLGKVVARTAQGEPQRMVGLSMDVTGQRAHEQQLERMAHYDALTGLANRALLERLLREGMLRSDAGGTLLGVAYLDLDGFKPINDRFGHAAGDRLLVLVAERLRRALRSGDSVARLGGDEFVLLLHGLGDGIACGERLHSVLASISAPYLLGTEQVVVTASIGYTLYPEDGPDADTLLRHADQAMYMAKQDGRNRCHAFDAAHERAQHMRRIERARLLDALAGGELELYLQPKVDMRLGVVVGAEALARWRHPERGVLAPAAFLHLVDGSAELQAIFGEWVVDTALQLIARLMHAGLHLPISINITPEHLHREGFADWMASRMARCPQVPARLLQLELTESAALYDIEHVARELDRVRAQGVGIAFDDFGTGYSSLTYLRRLPIDHLKLDRSFIAGMLHDTGDRAIVQAVIGLGRSFGCETVAEGVETEEQGLALLQMGCQLAQGYCIAAPMPAGDFAGWARTWAAPPAWCEAAAGARRRA</sequence>
<dbReference type="InterPro" id="IPR013656">
    <property type="entry name" value="PAS_4"/>
</dbReference>
<feature type="domain" description="GGDEF" evidence="6">
    <location>
        <begin position="870"/>
        <end position="1003"/>
    </location>
</feature>
<keyword evidence="8" id="KW-1185">Reference proteome</keyword>
<dbReference type="InterPro" id="IPR035965">
    <property type="entry name" value="PAS-like_dom_sf"/>
</dbReference>
<dbReference type="Proteomes" id="UP000246483">
    <property type="component" value="Unassembled WGS sequence"/>
</dbReference>
<dbReference type="SMART" id="SM00091">
    <property type="entry name" value="PAS"/>
    <property type="match status" value="4"/>
</dbReference>
<evidence type="ECO:0000259" key="3">
    <source>
        <dbReference type="PROSITE" id="PS50112"/>
    </source>
</evidence>
<comment type="caution">
    <text evidence="7">The sequence shown here is derived from an EMBL/GenBank/DDBJ whole genome shotgun (WGS) entry which is preliminary data.</text>
</comment>
<evidence type="ECO:0000256" key="1">
    <source>
        <dbReference type="SAM" id="Coils"/>
    </source>
</evidence>
<dbReference type="InterPro" id="IPR052155">
    <property type="entry name" value="Biofilm_reg_signaling"/>
</dbReference>
<evidence type="ECO:0000313" key="8">
    <source>
        <dbReference type="Proteomes" id="UP000246483"/>
    </source>
</evidence>
<dbReference type="InterPro" id="IPR000014">
    <property type="entry name" value="PAS"/>
</dbReference>
<dbReference type="InterPro" id="IPR043128">
    <property type="entry name" value="Rev_trsase/Diguanyl_cyclase"/>
</dbReference>
<dbReference type="GO" id="GO:0006355">
    <property type="term" value="P:regulation of DNA-templated transcription"/>
    <property type="evidence" value="ECO:0007669"/>
    <property type="project" value="InterPro"/>
</dbReference>
<proteinExistence type="predicted"/>
<dbReference type="Gene3D" id="3.30.70.270">
    <property type="match status" value="1"/>
</dbReference>